<dbReference type="InterPro" id="IPR041657">
    <property type="entry name" value="HTH_17"/>
</dbReference>
<evidence type="ECO:0000313" key="3">
    <source>
        <dbReference type="Proteomes" id="UP000603463"/>
    </source>
</evidence>
<dbReference type="AlphaFoldDB" id="A0A9Q5EWU6"/>
<comment type="caution">
    <text evidence="2">The sequence shown here is derived from an EMBL/GenBank/DDBJ whole genome shotgun (WGS) entry which is preliminary data.</text>
</comment>
<organism evidence="2 3">
    <name type="scientific">Rhodococcus hoagii</name>
    <name type="common">Corynebacterium equii</name>
    <dbReference type="NCBI Taxonomy" id="43767"/>
    <lineage>
        <taxon>Bacteria</taxon>
        <taxon>Bacillati</taxon>
        <taxon>Actinomycetota</taxon>
        <taxon>Actinomycetes</taxon>
        <taxon>Mycobacteriales</taxon>
        <taxon>Nocardiaceae</taxon>
        <taxon>Prescottella</taxon>
    </lineage>
</organism>
<feature type="domain" description="Helix-turn-helix" evidence="1">
    <location>
        <begin position="10"/>
        <end position="58"/>
    </location>
</feature>
<gene>
    <name evidence="2" type="ORF">GS882_03735</name>
</gene>
<dbReference type="Pfam" id="PF12728">
    <property type="entry name" value="HTH_17"/>
    <property type="match status" value="1"/>
</dbReference>
<proteinExistence type="predicted"/>
<name>A0A9Q5EWU6_RHOHA</name>
<evidence type="ECO:0000259" key="1">
    <source>
        <dbReference type="Pfam" id="PF12728"/>
    </source>
</evidence>
<sequence>MTDSPTPIAYSLKQAAQVVPFGEEYLAREIRDGNLGAVKIGRRVTIPHKNLVAWYESKALEADAKRDAFGE</sequence>
<accession>A0A9Q5EWU6</accession>
<evidence type="ECO:0000313" key="2">
    <source>
        <dbReference type="EMBL" id="NKT77326.1"/>
    </source>
</evidence>
<dbReference type="Proteomes" id="UP000603463">
    <property type="component" value="Unassembled WGS sequence"/>
</dbReference>
<protein>
    <recommendedName>
        <fullName evidence="1">Helix-turn-helix domain-containing protein</fullName>
    </recommendedName>
</protein>
<dbReference type="EMBL" id="WVBC01000002">
    <property type="protein sequence ID" value="NKT77326.1"/>
    <property type="molecule type" value="Genomic_DNA"/>
</dbReference>
<reference evidence="2" key="1">
    <citation type="journal article" date="2020" name="Environ. Microbiol.">
        <title>The novel and transferable erm(51) gene confers Macrolides, Lincosamides, and Streptogramins B (MLSB) resistance to clonal Rhodococcus equi in the environment.</title>
        <authorList>
            <person name="Huber L."/>
            <person name="Giguere S."/>
            <person name="Slovis N.M."/>
            <person name="Alvarez-Narvaez S."/>
            <person name="Hart K.A."/>
            <person name="Greiter M."/>
            <person name="Morris E.R.A."/>
            <person name="Cohen N.D."/>
        </authorList>
    </citation>
    <scope>NUCLEOTIDE SEQUENCE</scope>
    <source>
        <strain evidence="2">Lh_116_1</strain>
    </source>
</reference>